<proteinExistence type="inferred from homology"/>
<keyword evidence="3" id="KW-0276">Fatty acid metabolism</keyword>
<dbReference type="Proteomes" id="UP001633002">
    <property type="component" value="Unassembled WGS sequence"/>
</dbReference>
<dbReference type="FunFam" id="3.30.300.30:FF:000008">
    <property type="entry name" value="2,3-dihydroxybenzoate-AMP ligase"/>
    <property type="match status" value="1"/>
</dbReference>
<evidence type="ECO:0000256" key="1">
    <source>
        <dbReference type="ARBA" id="ARBA00006432"/>
    </source>
</evidence>
<evidence type="ECO:0000256" key="3">
    <source>
        <dbReference type="ARBA" id="ARBA00022832"/>
    </source>
</evidence>
<dbReference type="InterPro" id="IPR045851">
    <property type="entry name" value="AMP-bd_C_sf"/>
</dbReference>
<accession>A0ABD3H4M4</accession>
<dbReference type="EMBL" id="JBJQOH010000006">
    <property type="protein sequence ID" value="KAL3684334.1"/>
    <property type="molecule type" value="Genomic_DNA"/>
</dbReference>
<dbReference type="Gene3D" id="3.30.300.30">
    <property type="match status" value="1"/>
</dbReference>
<organism evidence="7 8">
    <name type="scientific">Riccia sorocarpa</name>
    <dbReference type="NCBI Taxonomy" id="122646"/>
    <lineage>
        <taxon>Eukaryota</taxon>
        <taxon>Viridiplantae</taxon>
        <taxon>Streptophyta</taxon>
        <taxon>Embryophyta</taxon>
        <taxon>Marchantiophyta</taxon>
        <taxon>Marchantiopsida</taxon>
        <taxon>Marchantiidae</taxon>
        <taxon>Marchantiales</taxon>
        <taxon>Ricciaceae</taxon>
        <taxon>Riccia</taxon>
    </lineage>
</organism>
<dbReference type="Gene3D" id="3.40.50.12780">
    <property type="entry name" value="N-terminal domain of ligase-like"/>
    <property type="match status" value="1"/>
</dbReference>
<dbReference type="GO" id="GO:0016874">
    <property type="term" value="F:ligase activity"/>
    <property type="evidence" value="ECO:0007669"/>
    <property type="project" value="UniProtKB-KW"/>
</dbReference>
<keyword evidence="4" id="KW-0443">Lipid metabolism</keyword>
<dbReference type="InterPro" id="IPR020845">
    <property type="entry name" value="AMP-binding_CS"/>
</dbReference>
<reference evidence="7 8" key="1">
    <citation type="submission" date="2024-09" db="EMBL/GenBank/DDBJ databases">
        <title>Chromosome-scale assembly of Riccia sorocarpa.</title>
        <authorList>
            <person name="Paukszto L."/>
        </authorList>
    </citation>
    <scope>NUCLEOTIDE SEQUENCE [LARGE SCALE GENOMIC DNA]</scope>
    <source>
        <strain evidence="7">LP-2024</strain>
        <tissue evidence="7">Aerial parts of the thallus</tissue>
    </source>
</reference>
<evidence type="ECO:0000259" key="5">
    <source>
        <dbReference type="Pfam" id="PF00501"/>
    </source>
</evidence>
<evidence type="ECO:0000256" key="2">
    <source>
        <dbReference type="ARBA" id="ARBA00022598"/>
    </source>
</evidence>
<dbReference type="Pfam" id="PF00501">
    <property type="entry name" value="AMP-binding"/>
    <property type="match status" value="1"/>
</dbReference>
<evidence type="ECO:0000256" key="4">
    <source>
        <dbReference type="ARBA" id="ARBA00023098"/>
    </source>
</evidence>
<feature type="domain" description="AMP-dependent synthetase/ligase" evidence="5">
    <location>
        <begin position="22"/>
        <end position="404"/>
    </location>
</feature>
<dbReference type="Pfam" id="PF13193">
    <property type="entry name" value="AMP-binding_C"/>
    <property type="match status" value="1"/>
</dbReference>
<comment type="caution">
    <text evidence="7">The sequence shown here is derived from an EMBL/GenBank/DDBJ whole genome shotgun (WGS) entry which is preliminary data.</text>
</comment>
<evidence type="ECO:0000313" key="8">
    <source>
        <dbReference type="Proteomes" id="UP001633002"/>
    </source>
</evidence>
<dbReference type="InterPro" id="IPR000873">
    <property type="entry name" value="AMP-dep_synth/lig_dom"/>
</dbReference>
<feature type="domain" description="AMP-binding enzyme C-terminal" evidence="6">
    <location>
        <begin position="454"/>
        <end position="531"/>
    </location>
</feature>
<name>A0ABD3H4M4_9MARC</name>
<protein>
    <submittedName>
        <fullName evidence="7">Uncharacterized protein</fullName>
    </submittedName>
</protein>
<dbReference type="SUPFAM" id="SSF56801">
    <property type="entry name" value="Acetyl-CoA synthetase-like"/>
    <property type="match status" value="1"/>
</dbReference>
<gene>
    <name evidence="7" type="ORF">R1sor_002356</name>
</gene>
<keyword evidence="2" id="KW-0436">Ligase</keyword>
<evidence type="ECO:0000313" key="7">
    <source>
        <dbReference type="EMBL" id="KAL3684334.1"/>
    </source>
</evidence>
<dbReference type="AlphaFoldDB" id="A0ABD3H4M4"/>
<dbReference type="PANTHER" id="PTHR43859">
    <property type="entry name" value="ACYL-ACTIVATING ENZYME"/>
    <property type="match status" value="1"/>
</dbReference>
<dbReference type="PANTHER" id="PTHR43859:SF4">
    <property type="entry name" value="BUTANOATE--COA LIGASE AAE1-RELATED"/>
    <property type="match status" value="1"/>
</dbReference>
<comment type="similarity">
    <text evidence="1">Belongs to the ATP-dependent AMP-binding enzyme family.</text>
</comment>
<dbReference type="GO" id="GO:0006631">
    <property type="term" value="P:fatty acid metabolic process"/>
    <property type="evidence" value="ECO:0007669"/>
    <property type="project" value="UniProtKB-KW"/>
</dbReference>
<dbReference type="NCBIfam" id="NF006020">
    <property type="entry name" value="PRK08162.1"/>
    <property type="match status" value="1"/>
</dbReference>
<dbReference type="PROSITE" id="PS00455">
    <property type="entry name" value="AMP_BINDING"/>
    <property type="match status" value="1"/>
</dbReference>
<dbReference type="InterPro" id="IPR025110">
    <property type="entry name" value="AMP-bd_C"/>
</dbReference>
<keyword evidence="8" id="KW-1185">Reference proteome</keyword>
<dbReference type="InterPro" id="IPR042099">
    <property type="entry name" value="ANL_N_sf"/>
</dbReference>
<sequence>MVADILPKCGANYAPFTPITFLQRTASVYPDRTSVIYGARVFKWSQTFERCHRLASALRSYITPGETVAVIAPNVPAMLELHFAVPMANAILNTLNTRLDVPTVARILAHSEAKVFLVDTEYLELAQKALEQTTNKPVVIHIQDAAYRQTSATQEIASGLLEYEELLNRGDPNFSICWPADEWEAITINYTSGTTSHPKGVIYSHRAAYINSLVSALDWGVPQGAVYLWTLPMFHCNGWLFPWVITAQAGTHICCRAVAAKAVFDAIAEHRVTHLCGAPIVLNMIYSAQEDERKPLPHRVYVYTGGAPPPAVVLARMESMGFHVTHGYGLTETLGPATVCAWKPEWDSLPLEERAGLKARQGVGHMGLAAVDVLDPETMTPVPRDGKTIGEVMMRGSAIMKGYLKETELTDEAFRGGWFHSGDLAVIYPDNYISLKDRSKDIIISGGENISSIEVESVLFRNPLILEAAVVARPDDFWGETPCAYVTLRNPSSAGAETERAVIDYCRRSLPKYMVPKTIVFQELPKTATGKVRKNILREEAKKLGSLPRSRL</sequence>
<dbReference type="CDD" id="cd12118">
    <property type="entry name" value="ttLC_FACS_AEE21_like"/>
    <property type="match status" value="1"/>
</dbReference>
<evidence type="ECO:0000259" key="6">
    <source>
        <dbReference type="Pfam" id="PF13193"/>
    </source>
</evidence>